<keyword evidence="2" id="KW-1185">Reference proteome</keyword>
<name>A0A923HG77_9BURK</name>
<dbReference type="AlphaFoldDB" id="A0A923HG77"/>
<evidence type="ECO:0000313" key="1">
    <source>
        <dbReference type="EMBL" id="MBC3863461.1"/>
    </source>
</evidence>
<evidence type="ECO:0000313" key="2">
    <source>
        <dbReference type="Proteomes" id="UP000634011"/>
    </source>
</evidence>
<organism evidence="1 2">
    <name type="scientific">Undibacterium jejuense</name>
    <dbReference type="NCBI Taxonomy" id="1344949"/>
    <lineage>
        <taxon>Bacteria</taxon>
        <taxon>Pseudomonadati</taxon>
        <taxon>Pseudomonadota</taxon>
        <taxon>Betaproteobacteria</taxon>
        <taxon>Burkholderiales</taxon>
        <taxon>Oxalobacteraceae</taxon>
        <taxon>Undibacterium</taxon>
    </lineage>
</organism>
<dbReference type="RefSeq" id="WP_186913411.1">
    <property type="nucleotide sequence ID" value="NZ_JACOFV010000015.1"/>
</dbReference>
<dbReference type="EMBL" id="JACOFV010000015">
    <property type="protein sequence ID" value="MBC3863461.1"/>
    <property type="molecule type" value="Genomic_DNA"/>
</dbReference>
<accession>A0A923HG77</accession>
<protein>
    <submittedName>
        <fullName evidence="1">Uncharacterized protein</fullName>
    </submittedName>
</protein>
<proteinExistence type="predicted"/>
<reference evidence="1" key="1">
    <citation type="submission" date="2020-08" db="EMBL/GenBank/DDBJ databases">
        <title>Novel species isolated from subtropical streams in China.</title>
        <authorList>
            <person name="Lu H."/>
        </authorList>
    </citation>
    <scope>NUCLEOTIDE SEQUENCE</scope>
    <source>
        <strain evidence="1">KACC 12607</strain>
    </source>
</reference>
<dbReference type="Proteomes" id="UP000634011">
    <property type="component" value="Unassembled WGS sequence"/>
</dbReference>
<sequence length="112" mass="12047">MSAYDVLAALSDPTHLDGPGLNLQAYAEESSSTFLPNGRLVIALMGDIDSDEGSITQGELRIVDLEKSGETKVVRSVGQLGTIFALGSDPLLALYDHPRLINLVTGKEVYKW</sequence>
<comment type="caution">
    <text evidence="1">The sequence shown here is derived from an EMBL/GenBank/DDBJ whole genome shotgun (WGS) entry which is preliminary data.</text>
</comment>
<gene>
    <name evidence="1" type="ORF">H8K32_15255</name>
</gene>